<dbReference type="InterPro" id="IPR050250">
    <property type="entry name" value="Macrolide_Exporter_MacB"/>
</dbReference>
<reference evidence="10 11" key="1">
    <citation type="submission" date="2017-06" db="EMBL/GenBank/DDBJ databases">
        <title>Complete genome sequence of Paenibacillus donghaensis KCTC 13049T isolated from East Sea sediment, South Korea.</title>
        <authorList>
            <person name="Jung B.K."/>
            <person name="Hong S.-J."/>
            <person name="Shin J.-H."/>
        </authorList>
    </citation>
    <scope>NUCLEOTIDE SEQUENCE [LARGE SCALE GENOMIC DNA]</scope>
    <source>
        <strain evidence="10 11">KCTC 13049</strain>
    </source>
</reference>
<evidence type="ECO:0000256" key="6">
    <source>
        <dbReference type="ARBA" id="ARBA00038076"/>
    </source>
</evidence>
<evidence type="ECO:0000256" key="1">
    <source>
        <dbReference type="ARBA" id="ARBA00004651"/>
    </source>
</evidence>
<dbReference type="AlphaFoldDB" id="A0A2Z2KQ05"/>
<evidence type="ECO:0000313" key="11">
    <source>
        <dbReference type="Proteomes" id="UP000249890"/>
    </source>
</evidence>
<feature type="transmembrane region" description="Helical" evidence="7">
    <location>
        <begin position="416"/>
        <end position="437"/>
    </location>
</feature>
<evidence type="ECO:0000256" key="7">
    <source>
        <dbReference type="SAM" id="Phobius"/>
    </source>
</evidence>
<keyword evidence="5 7" id="KW-0472">Membrane</keyword>
<evidence type="ECO:0000259" key="9">
    <source>
        <dbReference type="Pfam" id="PF12704"/>
    </source>
</evidence>
<dbReference type="PANTHER" id="PTHR30572">
    <property type="entry name" value="MEMBRANE COMPONENT OF TRANSPORTER-RELATED"/>
    <property type="match status" value="1"/>
</dbReference>
<keyword evidence="2" id="KW-1003">Cell membrane</keyword>
<feature type="transmembrane region" description="Helical" evidence="7">
    <location>
        <begin position="740"/>
        <end position="760"/>
    </location>
</feature>
<dbReference type="PANTHER" id="PTHR30572:SF4">
    <property type="entry name" value="ABC TRANSPORTER PERMEASE YTRF"/>
    <property type="match status" value="1"/>
</dbReference>
<proteinExistence type="inferred from homology"/>
<dbReference type="OrthoDB" id="9793166at2"/>
<dbReference type="Proteomes" id="UP000249890">
    <property type="component" value="Chromosome"/>
</dbReference>
<dbReference type="Pfam" id="PF02687">
    <property type="entry name" value="FtsX"/>
    <property type="match status" value="2"/>
</dbReference>
<dbReference type="KEGG" id="pdh:B9T62_17155"/>
<accession>A0A2Z2KQ05</accession>
<evidence type="ECO:0000256" key="4">
    <source>
        <dbReference type="ARBA" id="ARBA00022989"/>
    </source>
</evidence>
<dbReference type="GO" id="GO:0005886">
    <property type="term" value="C:plasma membrane"/>
    <property type="evidence" value="ECO:0007669"/>
    <property type="project" value="UniProtKB-SubCell"/>
</dbReference>
<feature type="transmembrane region" description="Helical" evidence="7">
    <location>
        <begin position="299"/>
        <end position="325"/>
    </location>
</feature>
<feature type="transmembrane region" description="Helical" evidence="7">
    <location>
        <begin position="640"/>
        <end position="664"/>
    </location>
</feature>
<keyword evidence="3 7" id="KW-0812">Transmembrane</keyword>
<dbReference type="RefSeq" id="WP_087916360.1">
    <property type="nucleotide sequence ID" value="NZ_CP021780.1"/>
</dbReference>
<feature type="domain" description="MacB-like periplasmic core" evidence="9">
    <location>
        <begin position="23"/>
        <end position="214"/>
    </location>
</feature>
<feature type="transmembrane region" description="Helical" evidence="7">
    <location>
        <begin position="244"/>
        <end position="272"/>
    </location>
</feature>
<feature type="domain" description="ABC3 transporter permease C-terminal" evidence="8">
    <location>
        <begin position="250"/>
        <end position="373"/>
    </location>
</feature>
<comment type="similarity">
    <text evidence="6">Belongs to the ABC-4 integral membrane protein family.</text>
</comment>
<dbReference type="InterPro" id="IPR003838">
    <property type="entry name" value="ABC3_permease_C"/>
</dbReference>
<evidence type="ECO:0000256" key="5">
    <source>
        <dbReference type="ARBA" id="ARBA00023136"/>
    </source>
</evidence>
<organism evidence="10 11">
    <name type="scientific">Paenibacillus donghaensis</name>
    <dbReference type="NCBI Taxonomy" id="414771"/>
    <lineage>
        <taxon>Bacteria</taxon>
        <taxon>Bacillati</taxon>
        <taxon>Bacillota</taxon>
        <taxon>Bacilli</taxon>
        <taxon>Bacillales</taxon>
        <taxon>Paenibacillaceae</taxon>
        <taxon>Paenibacillus</taxon>
    </lineage>
</organism>
<evidence type="ECO:0000256" key="3">
    <source>
        <dbReference type="ARBA" id="ARBA00022692"/>
    </source>
</evidence>
<keyword evidence="11" id="KW-1185">Reference proteome</keyword>
<feature type="transmembrane region" description="Helical" evidence="7">
    <location>
        <begin position="699"/>
        <end position="720"/>
    </location>
</feature>
<keyword evidence="4 7" id="KW-1133">Transmembrane helix</keyword>
<evidence type="ECO:0000256" key="2">
    <source>
        <dbReference type="ARBA" id="ARBA00022475"/>
    </source>
</evidence>
<name>A0A2Z2KQ05_9BACL</name>
<dbReference type="EMBL" id="CP021780">
    <property type="protein sequence ID" value="ASA22361.1"/>
    <property type="molecule type" value="Genomic_DNA"/>
</dbReference>
<dbReference type="InterPro" id="IPR025857">
    <property type="entry name" value="MacB_PCD"/>
</dbReference>
<gene>
    <name evidence="10" type="ORF">B9T62_17155</name>
</gene>
<protein>
    <recommendedName>
        <fullName evidence="12">ABC transporter permease</fullName>
    </recommendedName>
</protein>
<comment type="subcellular location">
    <subcellularLocation>
        <location evidence="1">Cell membrane</location>
        <topology evidence="1">Multi-pass membrane protein</topology>
    </subcellularLocation>
</comment>
<evidence type="ECO:0000259" key="8">
    <source>
        <dbReference type="Pfam" id="PF02687"/>
    </source>
</evidence>
<feature type="transmembrane region" description="Helical" evidence="7">
    <location>
        <begin position="337"/>
        <end position="359"/>
    </location>
</feature>
<sequence>MNSYLDLAVEYNRNHRKKNRVIIACIAVAVCLVTAIFGMADIGIKFQTEQLKRDYGSYHISVKDIDANAASLIKNHVDVAYSGWIKSPPSVEFEGKEFRVVGGDQEAAALLGLSVVEGDYPNGSAETLVDRQALNEYGWSIGEKININMGDAGDREYRIVGVYNEFSSLKSKDKHALFLSFEGVQAIGLSEPSDYLVMFKDNVKITKATSELQSILGINEEQISKNTYLLAVMGEGGSSFATNLYVITVILFTLVLVAGCIMISNSFNISILERTKFFGLMRCLGASKKQIKKYVRREGYLFCLKAIPLGLIAGSVVVEAAIILLRELNPTLLGELRVFQISINGLVAGIIVGFLTVILSSLSPAKKASSVSPLAAVTGNLKEIDKSSGSKLGYSKHIPVELSLGIHHAFSDKKSFLLMIGSFTVSIVLFLGFSVFIDFSYLAAKPMKPSSADISIYDPTLNERVPHELLDKAEKIEGVKNVFSRKIATIPAYTSQQHLSGNTFVTSYDDLQFQWTQSTLLNGDIDIRALRAGEEILVESESDLKVGEHMVFQTELGSFETVIGGVLSSIPFETKEQIFSKVIVSDEFFTKMTGLKDYSILDIQLLNNTSELTVESIRKAVPETLSFFDLRQRNQEGQNAFYTMAIFAYGFVAIVAVITILSIINSMNISVTSRIGYYGMMRAVGASAKQLRRMVLAEALTYVVCGSLIGSVLGIILHQMLYEKLVTSYFHTPWQWPGNIVYIIMVGIIAITIISVITPLRRINKLKIVEAINFSN</sequence>
<feature type="domain" description="ABC3 transporter permease C-terminal" evidence="8">
    <location>
        <begin position="651"/>
        <end position="767"/>
    </location>
</feature>
<dbReference type="Pfam" id="PF12704">
    <property type="entry name" value="MacB_PCD"/>
    <property type="match status" value="1"/>
</dbReference>
<dbReference type="GO" id="GO:0022857">
    <property type="term" value="F:transmembrane transporter activity"/>
    <property type="evidence" value="ECO:0007669"/>
    <property type="project" value="TreeGrafter"/>
</dbReference>
<evidence type="ECO:0008006" key="12">
    <source>
        <dbReference type="Google" id="ProtNLM"/>
    </source>
</evidence>
<feature type="transmembrane region" description="Helical" evidence="7">
    <location>
        <begin position="21"/>
        <end position="40"/>
    </location>
</feature>
<evidence type="ECO:0000313" key="10">
    <source>
        <dbReference type="EMBL" id="ASA22361.1"/>
    </source>
</evidence>